<comment type="function">
    <text evidence="17">Hydrolysis of phosphatidylcholine with phospholipase A2 (EC 3.1.1.4) and phospholipase A1 (EC 3.1.1.32) activities.</text>
</comment>
<feature type="binding site" description="in dimeric form" evidence="16">
    <location>
        <position position="297"/>
    </location>
    <ligand>
        <name>Ca(2+)</name>
        <dbReference type="ChEBI" id="CHEBI:29108"/>
        <label>1</label>
    </ligand>
</feature>
<evidence type="ECO:0000256" key="5">
    <source>
        <dbReference type="ARBA" id="ARBA00022452"/>
    </source>
</evidence>
<evidence type="ECO:0000256" key="15">
    <source>
        <dbReference type="PIRSR" id="PIRSR603187-1"/>
    </source>
</evidence>
<evidence type="ECO:0000313" key="19">
    <source>
        <dbReference type="Proteomes" id="UP000192920"/>
    </source>
</evidence>
<dbReference type="Proteomes" id="UP000192920">
    <property type="component" value="Unassembled WGS sequence"/>
</dbReference>
<proteinExistence type="inferred from homology"/>
<keyword evidence="7 16" id="KW-0479">Metal-binding</keyword>
<keyword evidence="6" id="KW-0812">Transmembrane</keyword>
<evidence type="ECO:0000256" key="11">
    <source>
        <dbReference type="ARBA" id="ARBA00022963"/>
    </source>
</evidence>
<dbReference type="PANTHER" id="PTHR40457">
    <property type="entry name" value="PHOSPHOLIPASE A1"/>
    <property type="match status" value="1"/>
</dbReference>
<evidence type="ECO:0000256" key="10">
    <source>
        <dbReference type="ARBA" id="ARBA00022837"/>
    </source>
</evidence>
<evidence type="ECO:0000256" key="7">
    <source>
        <dbReference type="ARBA" id="ARBA00022723"/>
    </source>
</evidence>
<keyword evidence="10 16" id="KW-0106">Calcium</keyword>
<feature type="binding site" description="in dimeric form" evidence="16">
    <location>
        <position position="262"/>
    </location>
    <ligand>
        <name>Ca(2+)</name>
        <dbReference type="ChEBI" id="CHEBI:29108"/>
        <label>1</label>
    </ligand>
</feature>
<sequence>MRGLLFFGTAGAGWGSYLLFLPMTPMSILRWLPGLPLLLPLMSHAESAEEALGRCAALPAAEARLACFDTAAMAARPPVATIAAAPAPAEPAPNLTEAMPAPAAIPPAAEERAEPVPESTALAKLWDLDRDAPHRTFLLRGHRPSYFLPGWYQVAPNSTPSTPTHGVAGQDLDHTEVKFQLSFKSKIWQNVLGTPADLWFGYTQQSHWQLYNKPQSSPFRETDYEPEVMASLPVDWSVLGWRVRLLGGGFVHQSNGQSDPLSRSWNRVYGMLGMERGPLTLTARLWQRLPEPLESDDNPDILRYYGYGDLQAQYRWNDHTLAALARYNPSSGKGALQLGWTFPLAGRLRGYLQYFNGYGESLIDYNHRNQGIGFGLMLNDWAQG</sequence>
<accession>A0A1Y6B8Q3</accession>
<feature type="active site" description="Nucleophile" evidence="15">
    <location>
        <position position="254"/>
    </location>
</feature>
<comment type="similarity">
    <text evidence="3 17">Belongs to the phospholipase A1 family.</text>
</comment>
<protein>
    <recommendedName>
        <fullName evidence="17">Phospholipase A1</fullName>
        <ecNumber evidence="17">3.1.1.32</ecNumber>
        <ecNumber evidence="17">3.1.1.4</ecNumber>
    </recommendedName>
    <alternativeName>
        <fullName evidence="17">Phosphatidylcholine 1-acylhydrolase</fullName>
    </alternativeName>
</protein>
<name>A0A1Y6B8Q3_9NEIS</name>
<dbReference type="InterPro" id="IPR003187">
    <property type="entry name" value="PLipase_A1"/>
</dbReference>
<comment type="subunit">
    <text evidence="4 17">Homodimer; dimerization is reversible, and the dimeric form is the active one.</text>
</comment>
<keyword evidence="14 17" id="KW-0998">Cell outer membrane</keyword>
<dbReference type="SUPFAM" id="SSF56931">
    <property type="entry name" value="Outer membrane phospholipase A (OMPLA)"/>
    <property type="match status" value="1"/>
</dbReference>
<evidence type="ECO:0000256" key="1">
    <source>
        <dbReference type="ARBA" id="ARBA00000111"/>
    </source>
</evidence>
<evidence type="ECO:0000256" key="14">
    <source>
        <dbReference type="ARBA" id="ARBA00023237"/>
    </source>
</evidence>
<comment type="catalytic activity">
    <reaction evidence="1 17">
        <text>a 1,2-diacyl-sn-glycero-3-phosphocholine + H2O = a 2-acyl-sn-glycero-3-phosphocholine + a fatty acid + H(+)</text>
        <dbReference type="Rhea" id="RHEA:18689"/>
        <dbReference type="ChEBI" id="CHEBI:15377"/>
        <dbReference type="ChEBI" id="CHEBI:15378"/>
        <dbReference type="ChEBI" id="CHEBI:28868"/>
        <dbReference type="ChEBI" id="CHEBI:57643"/>
        <dbReference type="ChEBI" id="CHEBI:57875"/>
        <dbReference type="EC" id="3.1.1.32"/>
    </reaction>
</comment>
<dbReference type="GO" id="GO:0008970">
    <property type="term" value="F:phospholipase A1 activity"/>
    <property type="evidence" value="ECO:0007669"/>
    <property type="project" value="UniProtKB-EC"/>
</dbReference>
<evidence type="ECO:0000256" key="9">
    <source>
        <dbReference type="ARBA" id="ARBA00022801"/>
    </source>
</evidence>
<evidence type="ECO:0000256" key="17">
    <source>
        <dbReference type="RuleBase" id="RU366027"/>
    </source>
</evidence>
<keyword evidence="5" id="KW-1134">Transmembrane beta strand</keyword>
<keyword evidence="13" id="KW-0472">Membrane</keyword>
<dbReference type="GO" id="GO:0005509">
    <property type="term" value="F:calcium ion binding"/>
    <property type="evidence" value="ECO:0007669"/>
    <property type="project" value="TreeGrafter"/>
</dbReference>
<dbReference type="AlphaFoldDB" id="A0A1Y6B8Q3"/>
<comment type="cofactor">
    <cofactor evidence="17">
        <name>Ca(2+)</name>
        <dbReference type="ChEBI" id="CHEBI:29108"/>
    </cofactor>
    <text evidence="17">Binds 1 Ca(2+) ion per monomer. In the dimeric form the Ca(2+) is bound by different amino acids with binding of each Ca(2+) shared with ligands coming from each monomer. The Ca(2+) ion may have a role in catalysis.</text>
</comment>
<dbReference type="Pfam" id="PF02253">
    <property type="entry name" value="PLA1"/>
    <property type="match status" value="1"/>
</dbReference>
<feature type="active site" description="Proton acceptor" evidence="15">
    <location>
        <position position="252"/>
    </location>
</feature>
<keyword evidence="9 17" id="KW-0378">Hydrolase</keyword>
<gene>
    <name evidence="18" type="ORF">SAMN02745746_00429</name>
</gene>
<keyword evidence="19" id="KW-1185">Reference proteome</keyword>
<dbReference type="InterPro" id="IPR036541">
    <property type="entry name" value="PLipase_A1_sf"/>
</dbReference>
<evidence type="ECO:0000256" key="12">
    <source>
        <dbReference type="ARBA" id="ARBA00023098"/>
    </source>
</evidence>
<evidence type="ECO:0000256" key="13">
    <source>
        <dbReference type="ARBA" id="ARBA00023136"/>
    </source>
</evidence>
<evidence type="ECO:0000256" key="8">
    <source>
        <dbReference type="ARBA" id="ARBA00022729"/>
    </source>
</evidence>
<dbReference type="EC" id="3.1.1.32" evidence="17"/>
<dbReference type="PANTHER" id="PTHR40457:SF1">
    <property type="entry name" value="PHOSPHOLIPASE A1"/>
    <property type="match status" value="1"/>
</dbReference>
<evidence type="ECO:0000256" key="2">
    <source>
        <dbReference type="ARBA" id="ARBA00001604"/>
    </source>
</evidence>
<comment type="subcellular location">
    <subcellularLocation>
        <location evidence="17">Cell outer membrane</location>
        <topology evidence="17">Multi-pass membrane protein</topology>
    </subcellularLocation>
    <text evidence="17">One of the very few enzymes located there.</text>
</comment>
<dbReference type="GO" id="GO:0016042">
    <property type="term" value="P:lipid catabolic process"/>
    <property type="evidence" value="ECO:0007669"/>
    <property type="project" value="UniProtKB-KW"/>
</dbReference>
<feature type="binding site" description="in dimeric form" evidence="16">
    <location>
        <position position="216"/>
    </location>
    <ligand>
        <name>Ca(2+)</name>
        <dbReference type="ChEBI" id="CHEBI:29108"/>
        <label>1</label>
    </ligand>
</feature>
<comment type="catalytic activity">
    <reaction evidence="2 17">
        <text>a 1,2-diacyl-sn-glycero-3-phosphocholine + H2O = a 1-acyl-sn-glycero-3-phosphocholine + a fatty acid + H(+)</text>
        <dbReference type="Rhea" id="RHEA:15801"/>
        <dbReference type="ChEBI" id="CHEBI:15377"/>
        <dbReference type="ChEBI" id="CHEBI:15378"/>
        <dbReference type="ChEBI" id="CHEBI:28868"/>
        <dbReference type="ChEBI" id="CHEBI:57643"/>
        <dbReference type="ChEBI" id="CHEBI:58168"/>
        <dbReference type="EC" id="3.1.1.4"/>
    </reaction>
</comment>
<dbReference type="GO" id="GO:0009279">
    <property type="term" value="C:cell outer membrane"/>
    <property type="evidence" value="ECO:0007669"/>
    <property type="project" value="UniProtKB-SubCell"/>
</dbReference>
<evidence type="ECO:0000256" key="4">
    <source>
        <dbReference type="ARBA" id="ARBA00011702"/>
    </source>
</evidence>
<evidence type="ECO:0000256" key="6">
    <source>
        <dbReference type="ARBA" id="ARBA00022692"/>
    </source>
</evidence>
<evidence type="ECO:0000313" key="18">
    <source>
        <dbReference type="EMBL" id="SME97407.1"/>
    </source>
</evidence>
<keyword evidence="8" id="KW-0732">Signal</keyword>
<reference evidence="19" key="1">
    <citation type="submission" date="2017-04" db="EMBL/GenBank/DDBJ databases">
        <authorList>
            <person name="Varghese N."/>
            <person name="Submissions S."/>
        </authorList>
    </citation>
    <scope>NUCLEOTIDE SEQUENCE [LARGE SCALE GENOMIC DNA]</scope>
    <source>
        <strain evidence="19">DSM 22618</strain>
    </source>
</reference>
<keyword evidence="11 17" id="KW-0442">Lipid degradation</keyword>
<dbReference type="EMBL" id="FXAG01000002">
    <property type="protein sequence ID" value="SME97407.1"/>
    <property type="molecule type" value="Genomic_DNA"/>
</dbReference>
<keyword evidence="12 17" id="KW-0443">Lipid metabolism</keyword>
<dbReference type="EC" id="3.1.1.4" evidence="17"/>
<dbReference type="STRING" id="1123014.SAMN02745746_00429"/>
<evidence type="ECO:0000256" key="3">
    <source>
        <dbReference type="ARBA" id="ARBA00010525"/>
    </source>
</evidence>
<organism evidence="18 19">
    <name type="scientific">Pseudogulbenkiania subflava DSM 22618</name>
    <dbReference type="NCBI Taxonomy" id="1123014"/>
    <lineage>
        <taxon>Bacteria</taxon>
        <taxon>Pseudomonadati</taxon>
        <taxon>Pseudomonadota</taxon>
        <taxon>Betaproteobacteria</taxon>
        <taxon>Neisseriales</taxon>
        <taxon>Chromobacteriaceae</taxon>
        <taxon>Pseudogulbenkiania</taxon>
    </lineage>
</organism>
<dbReference type="Gene3D" id="2.40.230.10">
    <property type="entry name" value="Phospholipase A1"/>
    <property type="match status" value="1"/>
</dbReference>
<evidence type="ECO:0000256" key="16">
    <source>
        <dbReference type="PIRSR" id="PIRSR603187-2"/>
    </source>
</evidence>
<dbReference type="PRINTS" id="PR01486">
    <property type="entry name" value="PHPHLIPASEA1"/>
</dbReference>
<dbReference type="CDD" id="cd00541">
    <property type="entry name" value="OMPLA"/>
    <property type="match status" value="1"/>
</dbReference>
<dbReference type="GO" id="GO:0004623">
    <property type="term" value="F:phospholipase A2 activity"/>
    <property type="evidence" value="ECO:0007669"/>
    <property type="project" value="UniProtKB-EC"/>
</dbReference>